<evidence type="ECO:0000259" key="19">
    <source>
        <dbReference type="Pfam" id="PF02931"/>
    </source>
</evidence>
<evidence type="ECO:0000313" key="20">
    <source>
        <dbReference type="EMBL" id="CAB3398081.1"/>
    </source>
</evidence>
<evidence type="ECO:0000313" key="21">
    <source>
        <dbReference type="Proteomes" id="UP000494206"/>
    </source>
</evidence>
<keyword evidence="6" id="KW-0732">Signal</keyword>
<keyword evidence="8" id="KW-0406">Ion transport</keyword>
<dbReference type="Proteomes" id="UP000494206">
    <property type="component" value="Unassembled WGS sequence"/>
</dbReference>
<proteinExistence type="inferred from homology"/>
<comment type="caution">
    <text evidence="20">The sequence shown here is derived from an EMBL/GenBank/DDBJ whole genome shotgun (WGS) entry which is preliminary data.</text>
</comment>
<comment type="similarity">
    <text evidence="2">Belongs to the ligand-gated ion channel (TC 1.A.9) family. Acetylcholine receptor (TC 1.A.9.1) subfamily.</text>
</comment>
<keyword evidence="12" id="KW-1071">Ligand-gated ion channel</keyword>
<keyword evidence="4" id="KW-0254">Endocytosis</keyword>
<feature type="transmembrane region" description="Helical" evidence="18">
    <location>
        <begin position="290"/>
        <end position="310"/>
    </location>
</feature>
<comment type="subcellular location">
    <subcellularLocation>
        <location evidence="1">Cytoplasmic vesicle membrane</location>
        <topology evidence="1">Multi-pass membrane protein</topology>
    </subcellularLocation>
</comment>
<keyword evidence="7 18" id="KW-1133">Transmembrane helix</keyword>
<dbReference type="InterPro" id="IPR038050">
    <property type="entry name" value="Neuro_actylchol_rec"/>
</dbReference>
<evidence type="ECO:0000256" key="2">
    <source>
        <dbReference type="ARBA" id="ARBA00009237"/>
    </source>
</evidence>
<keyword evidence="13" id="KW-0407">Ion channel</keyword>
<dbReference type="InterPro" id="IPR006202">
    <property type="entry name" value="Neur_chan_lig-bd"/>
</dbReference>
<dbReference type="GO" id="GO:0030659">
    <property type="term" value="C:cytoplasmic vesicle membrane"/>
    <property type="evidence" value="ECO:0007669"/>
    <property type="project" value="UniProtKB-SubCell"/>
</dbReference>
<evidence type="ECO:0000256" key="7">
    <source>
        <dbReference type="ARBA" id="ARBA00022989"/>
    </source>
</evidence>
<evidence type="ECO:0000256" key="18">
    <source>
        <dbReference type="SAM" id="Phobius"/>
    </source>
</evidence>
<feature type="transmembrane region" description="Helical" evidence="18">
    <location>
        <begin position="224"/>
        <end position="244"/>
    </location>
</feature>
<dbReference type="InterPro" id="IPR006201">
    <property type="entry name" value="Neur_channel"/>
</dbReference>
<dbReference type="Gene3D" id="1.20.58.390">
    <property type="entry name" value="Neurotransmitter-gated ion-channel transmembrane domain"/>
    <property type="match status" value="1"/>
</dbReference>
<comment type="function">
    <text evidence="15">Thought to regulate endocytosis in coelomocytes through modulation of phospholipase C activity. Possible acetylcholine receptor.</text>
</comment>
<dbReference type="AlphaFoldDB" id="A0A8S1EE99"/>
<evidence type="ECO:0000256" key="11">
    <source>
        <dbReference type="ARBA" id="ARBA00023180"/>
    </source>
</evidence>
<evidence type="ECO:0000256" key="14">
    <source>
        <dbReference type="ARBA" id="ARBA00023329"/>
    </source>
</evidence>
<name>A0A8S1EE99_9PELO</name>
<evidence type="ECO:0000256" key="16">
    <source>
        <dbReference type="ARBA" id="ARBA00074610"/>
    </source>
</evidence>
<dbReference type="CDD" id="cd18989">
    <property type="entry name" value="LGIC_ECD_cation"/>
    <property type="match status" value="1"/>
</dbReference>
<dbReference type="GO" id="GO:0006897">
    <property type="term" value="P:endocytosis"/>
    <property type="evidence" value="ECO:0007669"/>
    <property type="project" value="UniProtKB-KW"/>
</dbReference>
<feature type="domain" description="Neurotransmitter-gated ion-channel ligand-binding" evidence="19">
    <location>
        <begin position="1"/>
        <end position="150"/>
    </location>
</feature>
<keyword evidence="9 18" id="KW-0472">Membrane</keyword>
<keyword evidence="14" id="KW-0968">Cytoplasmic vesicle</keyword>
<dbReference type="Pfam" id="PF02931">
    <property type="entry name" value="Neur_chan_LBD"/>
    <property type="match status" value="1"/>
</dbReference>
<dbReference type="GO" id="GO:0004888">
    <property type="term" value="F:transmembrane signaling receptor activity"/>
    <property type="evidence" value="ECO:0007669"/>
    <property type="project" value="InterPro"/>
</dbReference>
<dbReference type="OrthoDB" id="5975154at2759"/>
<gene>
    <name evidence="20" type="ORF">CBOVIS_LOCUS1406</name>
</gene>
<dbReference type="InterPro" id="IPR036719">
    <property type="entry name" value="Neuro-gated_channel_TM_sf"/>
</dbReference>
<dbReference type="EMBL" id="CADEPM010000001">
    <property type="protein sequence ID" value="CAB3398081.1"/>
    <property type="molecule type" value="Genomic_DNA"/>
</dbReference>
<dbReference type="SUPFAM" id="SSF63712">
    <property type="entry name" value="Nicotinic receptor ligand binding domain-like"/>
    <property type="match status" value="1"/>
</dbReference>
<dbReference type="FunFam" id="2.70.170.10:FF:000057">
    <property type="entry name" value="Ligand-Gated ion Channel"/>
    <property type="match status" value="1"/>
</dbReference>
<reference evidence="20 21" key="1">
    <citation type="submission" date="2020-04" db="EMBL/GenBank/DDBJ databases">
        <authorList>
            <person name="Laetsch R D."/>
            <person name="Stevens L."/>
            <person name="Kumar S."/>
            <person name="Blaxter L. M."/>
        </authorList>
    </citation>
    <scope>NUCLEOTIDE SEQUENCE [LARGE SCALE GENOMIC DNA]</scope>
</reference>
<evidence type="ECO:0000256" key="13">
    <source>
        <dbReference type="ARBA" id="ARBA00023303"/>
    </source>
</evidence>
<feature type="transmembrane region" description="Helical" evidence="18">
    <location>
        <begin position="443"/>
        <end position="461"/>
    </location>
</feature>
<keyword evidence="3" id="KW-0813">Transport</keyword>
<protein>
    <recommendedName>
        <fullName evidence="16">Acetylcholine receptor-like protein cup-4</fullName>
    </recommendedName>
    <alternativeName>
        <fullName evidence="17">Coelomocyte uptake defective protein 4</fullName>
    </alternativeName>
</protein>
<dbReference type="PANTHER" id="PTHR18945">
    <property type="entry name" value="NEUROTRANSMITTER GATED ION CHANNEL"/>
    <property type="match status" value="1"/>
</dbReference>
<evidence type="ECO:0000256" key="15">
    <source>
        <dbReference type="ARBA" id="ARBA00056246"/>
    </source>
</evidence>
<evidence type="ECO:0000256" key="9">
    <source>
        <dbReference type="ARBA" id="ARBA00023136"/>
    </source>
</evidence>
<keyword evidence="21" id="KW-1185">Reference proteome</keyword>
<evidence type="ECO:0000256" key="3">
    <source>
        <dbReference type="ARBA" id="ARBA00022448"/>
    </source>
</evidence>
<evidence type="ECO:0000256" key="5">
    <source>
        <dbReference type="ARBA" id="ARBA00022692"/>
    </source>
</evidence>
<accession>A0A8S1EE99</accession>
<keyword evidence="11" id="KW-0325">Glycoprotein</keyword>
<evidence type="ECO:0000256" key="10">
    <source>
        <dbReference type="ARBA" id="ARBA00023170"/>
    </source>
</evidence>
<evidence type="ECO:0000256" key="6">
    <source>
        <dbReference type="ARBA" id="ARBA00022729"/>
    </source>
</evidence>
<dbReference type="InterPro" id="IPR036734">
    <property type="entry name" value="Neur_chan_lig-bd_sf"/>
</dbReference>
<evidence type="ECO:0000256" key="4">
    <source>
        <dbReference type="ARBA" id="ARBA00022583"/>
    </source>
</evidence>
<dbReference type="SUPFAM" id="SSF90112">
    <property type="entry name" value="Neurotransmitter-gated ion-channel transmembrane pore"/>
    <property type="match status" value="1"/>
</dbReference>
<dbReference type="GO" id="GO:0005230">
    <property type="term" value="F:extracellular ligand-gated monoatomic ion channel activity"/>
    <property type="evidence" value="ECO:0007669"/>
    <property type="project" value="InterPro"/>
</dbReference>
<evidence type="ECO:0000256" key="17">
    <source>
        <dbReference type="ARBA" id="ARBA00075302"/>
    </source>
</evidence>
<sequence length="462" mass="52203">MSGYNSKARPVKNEDTVTKVSVFLNIAHIEKINEREQTMLVHGHLWASWYDEYLTWRPEDYNGTSKVLIPAWKIWQPAFALYNSAKGNAWHLYMNGLPATVYSTGKVWASGTYSFYVTCYFDFSNWPFDVQECPIVIADWVYDLSRVNLSDPEGLSEYLKPTIRLSYDPVAKKEKKHLGGWEVLKTWKKHCYWGPNGCKEDVPEGKPEWYWSLLEFGVVIQRHVPYFGATMLIPAGLTVLLILISFWINTFSVMISVLVFNIMLQGLYGWEMIEKMPPGSGSTPKIVKFYSMNLSLCAVAFVYAVIAKFIEDEMPENYKINFGIDITQLLAKFGLGKVFTPTGISFDPQDLMNGIASKEEEIESGGTSNTLIGMSDALIESGEVEMGSSQPSASQSGSEMLIAINLPTNSSTSEEHPQFQQKTPSKSASIKPIQLQLHTIRRILFLVYVVIYVIVVAVFLIF</sequence>
<evidence type="ECO:0000256" key="1">
    <source>
        <dbReference type="ARBA" id="ARBA00004439"/>
    </source>
</evidence>
<feature type="transmembrane region" description="Helical" evidence="18">
    <location>
        <begin position="251"/>
        <end position="270"/>
    </location>
</feature>
<dbReference type="Gene3D" id="2.70.170.10">
    <property type="entry name" value="Neurotransmitter-gated ion-channel ligand-binding domain"/>
    <property type="match status" value="1"/>
</dbReference>
<evidence type="ECO:0000256" key="12">
    <source>
        <dbReference type="ARBA" id="ARBA00023286"/>
    </source>
</evidence>
<organism evidence="20 21">
    <name type="scientific">Caenorhabditis bovis</name>
    <dbReference type="NCBI Taxonomy" id="2654633"/>
    <lineage>
        <taxon>Eukaryota</taxon>
        <taxon>Metazoa</taxon>
        <taxon>Ecdysozoa</taxon>
        <taxon>Nematoda</taxon>
        <taxon>Chromadorea</taxon>
        <taxon>Rhabditida</taxon>
        <taxon>Rhabditina</taxon>
        <taxon>Rhabditomorpha</taxon>
        <taxon>Rhabditoidea</taxon>
        <taxon>Rhabditidae</taxon>
        <taxon>Peloderinae</taxon>
        <taxon>Caenorhabditis</taxon>
    </lineage>
</organism>
<keyword evidence="10" id="KW-0675">Receptor</keyword>
<evidence type="ECO:0000256" key="8">
    <source>
        <dbReference type="ARBA" id="ARBA00023065"/>
    </source>
</evidence>
<keyword evidence="5 18" id="KW-0812">Transmembrane</keyword>